<dbReference type="PROSITE" id="PS00113">
    <property type="entry name" value="ADENYLATE_KINASE"/>
    <property type="match status" value="1"/>
</dbReference>
<feature type="compositionally biased region" description="Low complexity" evidence="8">
    <location>
        <begin position="91"/>
        <end position="113"/>
    </location>
</feature>
<evidence type="ECO:0000256" key="3">
    <source>
        <dbReference type="ARBA" id="ARBA00022777"/>
    </source>
</evidence>
<sequence>MQVGSPNGALACGAGAGGGLVYSFECVICQVPGSNERTTNYTVRRQAGKWCLRAEKVKQDDQTHERRVWWTSRAAAFCEMPTTEQGKRIARPPTDTPAHAPATAAFGPAASAPAPQPRQLAEDSRRQQPDLNGPHNPAFARPESPILVPAAAAPPWALLVAGTRVHRKLSRIPVRACPPFADNSSYSLFSRPPRLHTASLSAQALASLLPLLGLRSPTHRDRALRVSPPNWSQLTGSLTQANNPPRTTPKTAAMGFVEDELKQLKDVISNLDSRIKSLEQRATGSAPTTQEIRMILIGPPGAGKGTQAPKIKERFSCCHLATGDMLRSQVAKKTPLGREAKKIMDQGGLVSDDIVIGMIKEELDNNKECQGGFILDGFPRTVPQAEGLDAMLGERNKKLQHAVELQIDDSLLVARITGRLIHPASGRSYHSTFNPPKEPMKDDITGEPLIQRSDDTADALKKRLGTYHKQTAPVVDYYRKNGIWQGIDASQQPGQVWKNMLDILEGDKKGHATGILSRIAGKS</sequence>
<name>A0A2U3DYD1_PURLI</name>
<reference evidence="11" key="1">
    <citation type="submission" date="2015-05" db="EMBL/GenBank/DDBJ databases">
        <authorList>
            <person name="Wang D.B."/>
            <person name="Wang M."/>
        </authorList>
    </citation>
    <scope>NUCLEOTIDE SEQUENCE</scope>
    <source>
        <strain evidence="11">36-1</strain>
    </source>
</reference>
<feature type="binding site" evidence="6">
    <location>
        <position position="384"/>
    </location>
    <ligand>
        <name>AMP</name>
        <dbReference type="ChEBI" id="CHEBI:456215"/>
    </ligand>
</feature>
<keyword evidence="4 6" id="KW-0067">ATP-binding</keyword>
<comment type="similarity">
    <text evidence="6">Belongs to the adenylate kinase family. AK2 subfamily.</text>
</comment>
<dbReference type="InterPro" id="IPR027417">
    <property type="entry name" value="P-loop_NTPase"/>
</dbReference>
<reference evidence="10 13" key="4">
    <citation type="journal article" date="2024" name="Microbiol. Resour. Announc.">
        <title>Genome annotations for the ascomycete fungi Trichoderma harzianum, Trichoderma aggressivum, and Purpureocillium lilacinum.</title>
        <authorList>
            <person name="Beijen E.P.W."/>
            <person name="Ohm R.A."/>
        </authorList>
    </citation>
    <scope>NUCLEOTIDE SEQUENCE [LARGE SCALE GENOMIC DNA]</scope>
    <source>
        <strain evidence="10 13">CBS 150709</strain>
    </source>
</reference>
<feature type="region of interest" description="LID" evidence="6">
    <location>
        <begin position="418"/>
        <end position="455"/>
    </location>
</feature>
<feature type="binding site" evidence="6">
    <location>
        <begin position="348"/>
        <end position="350"/>
    </location>
    <ligand>
        <name>AMP</name>
        <dbReference type="ChEBI" id="CHEBI:456215"/>
    </ligand>
</feature>
<dbReference type="EMBL" id="LCWV01000019">
    <property type="protein sequence ID" value="PWI67265.1"/>
    <property type="molecule type" value="Genomic_DNA"/>
</dbReference>
<evidence type="ECO:0000313" key="12">
    <source>
        <dbReference type="Proteomes" id="UP000245956"/>
    </source>
</evidence>
<reference evidence="11 12" key="2">
    <citation type="journal article" date="2016" name="Front. Microbiol.">
        <title>Genome and transcriptome sequences reveal the specific parasitism of the nematophagous Purpureocillium lilacinum 36-1.</title>
        <authorList>
            <person name="Xie J."/>
            <person name="Li S."/>
            <person name="Mo C."/>
            <person name="Xiao X."/>
            <person name="Peng D."/>
            <person name="Wang G."/>
            <person name="Xiao Y."/>
        </authorList>
    </citation>
    <scope>NUCLEOTIDE SEQUENCE [LARGE SCALE GENOMIC DNA]</scope>
    <source>
        <strain evidence="11 12">36-1</strain>
    </source>
</reference>
<dbReference type="FunFam" id="3.40.50.300:FF:000106">
    <property type="entry name" value="Adenylate kinase mitochondrial"/>
    <property type="match status" value="1"/>
</dbReference>
<feature type="region of interest" description="Disordered" evidence="8">
    <location>
        <begin position="225"/>
        <end position="247"/>
    </location>
</feature>
<dbReference type="NCBIfam" id="NF011100">
    <property type="entry name" value="PRK14527.1"/>
    <property type="match status" value="1"/>
</dbReference>
<dbReference type="HAMAP" id="MF_00235">
    <property type="entry name" value="Adenylate_kinase_Adk"/>
    <property type="match status" value="1"/>
</dbReference>
<comment type="catalytic activity">
    <reaction evidence="6">
        <text>AMP + ATP = 2 ADP</text>
        <dbReference type="Rhea" id="RHEA:12973"/>
        <dbReference type="ChEBI" id="CHEBI:30616"/>
        <dbReference type="ChEBI" id="CHEBI:456215"/>
        <dbReference type="ChEBI" id="CHEBI:456216"/>
        <dbReference type="EC" id="2.7.4.3"/>
    </reaction>
</comment>
<keyword evidence="3 6" id="KW-0418">Kinase</keyword>
<evidence type="ECO:0000256" key="2">
    <source>
        <dbReference type="ARBA" id="ARBA00022741"/>
    </source>
</evidence>
<feature type="coiled-coil region" evidence="7">
    <location>
        <begin position="254"/>
        <end position="281"/>
    </location>
</feature>
<feature type="binding site" evidence="6">
    <location>
        <begin position="377"/>
        <end position="380"/>
    </location>
    <ligand>
        <name>AMP</name>
        <dbReference type="ChEBI" id="CHEBI:456215"/>
    </ligand>
</feature>
<feature type="binding site" evidence="6">
    <location>
        <position position="491"/>
    </location>
    <ligand>
        <name>ATP</name>
        <dbReference type="ChEBI" id="CHEBI:30616"/>
    </ligand>
</feature>
<evidence type="ECO:0000256" key="1">
    <source>
        <dbReference type="ARBA" id="ARBA00022679"/>
    </source>
</evidence>
<evidence type="ECO:0000256" key="6">
    <source>
        <dbReference type="HAMAP-Rule" id="MF_03168"/>
    </source>
</evidence>
<evidence type="ECO:0000313" key="13">
    <source>
        <dbReference type="Proteomes" id="UP001287286"/>
    </source>
</evidence>
<dbReference type="GO" id="GO:0005758">
    <property type="term" value="C:mitochondrial intermembrane space"/>
    <property type="evidence" value="ECO:0007669"/>
    <property type="project" value="UniProtKB-SubCell"/>
</dbReference>
<evidence type="ECO:0000313" key="11">
    <source>
        <dbReference type="EMBL" id="PWI67265.1"/>
    </source>
</evidence>
<dbReference type="Pfam" id="PF00406">
    <property type="entry name" value="ADK"/>
    <property type="match status" value="1"/>
</dbReference>
<evidence type="ECO:0000256" key="7">
    <source>
        <dbReference type="SAM" id="Coils"/>
    </source>
</evidence>
<dbReference type="SUPFAM" id="SSF52540">
    <property type="entry name" value="P-loop containing nucleoside triphosphate hydrolases"/>
    <property type="match status" value="1"/>
</dbReference>
<keyword evidence="1 6" id="KW-0808">Transferase</keyword>
<dbReference type="EC" id="2.7.4.3" evidence="6"/>
<dbReference type="HAMAP" id="MF_03168">
    <property type="entry name" value="Adenylate_kinase_AK2"/>
    <property type="match status" value="1"/>
</dbReference>
<dbReference type="NCBIfam" id="TIGR01351">
    <property type="entry name" value="adk"/>
    <property type="match status" value="1"/>
</dbReference>
<dbReference type="InterPro" id="IPR007862">
    <property type="entry name" value="Adenylate_kinase_lid-dom"/>
</dbReference>
<dbReference type="EMBL" id="JAWRVI010000002">
    <property type="protein sequence ID" value="KAK4094775.1"/>
    <property type="molecule type" value="Genomic_DNA"/>
</dbReference>
<dbReference type="InterPro" id="IPR028587">
    <property type="entry name" value="AK2"/>
</dbReference>
<comment type="domain">
    <text evidence="6">Consists of three domains, a large central CORE domain and two small peripheral domains, NMPbind and LID, which undergo movements during catalysis. The LID domain closes over the site of phosphoryl transfer upon ATP binding. Assembling and dissambling the active center during each catalytic cycle provides an effective means to prevent ATP hydrolysis.</text>
</comment>
<feature type="domain" description="Adenylate kinase active site lid" evidence="9">
    <location>
        <begin position="419"/>
        <end position="454"/>
    </location>
</feature>
<feature type="binding site" evidence="6">
    <location>
        <begin position="301"/>
        <end position="306"/>
    </location>
    <ligand>
        <name>ATP</name>
        <dbReference type="ChEBI" id="CHEBI:30616"/>
    </ligand>
</feature>
<accession>A0A2U3DYD1</accession>
<keyword evidence="5 6" id="KW-0496">Mitochondrion</keyword>
<feature type="binding site" evidence="6">
    <location>
        <begin position="428"/>
        <end position="429"/>
    </location>
    <ligand>
        <name>ATP</name>
        <dbReference type="ChEBI" id="CHEBI:30616"/>
    </ligand>
</feature>
<protein>
    <recommendedName>
        <fullName evidence="6">Adenylate kinase</fullName>
        <ecNumber evidence="6">2.7.4.3</ecNumber>
    </recommendedName>
    <alternativeName>
        <fullName evidence="6">ATP-AMP transphosphorylase</fullName>
    </alternativeName>
    <alternativeName>
        <fullName evidence="6">ATP:AMP phosphotransferase</fullName>
    </alternativeName>
    <alternativeName>
        <fullName evidence="6">Adenylate kinase cytosolic and mitochondrial</fullName>
    </alternativeName>
    <alternativeName>
        <fullName evidence="6">Adenylate monophosphate kinase</fullName>
    </alternativeName>
</protein>
<reference evidence="10" key="3">
    <citation type="submission" date="2023-11" db="EMBL/GenBank/DDBJ databases">
        <authorList>
            <person name="Beijen E."/>
            <person name="Ohm R.A."/>
        </authorList>
    </citation>
    <scope>NUCLEOTIDE SEQUENCE</scope>
    <source>
        <strain evidence="10">CBS 150709</strain>
    </source>
</reference>
<evidence type="ECO:0000313" key="10">
    <source>
        <dbReference type="EMBL" id="KAK4094775.1"/>
    </source>
</evidence>
<comment type="subcellular location">
    <subcellularLocation>
        <location evidence="6">Cytoplasm</location>
        <location evidence="6">Cytosol</location>
    </subcellularLocation>
    <subcellularLocation>
        <location evidence="6">Mitochondrion intermembrane space</location>
    </subcellularLocation>
    <text evidence="6">Predominantly mitochondrial.</text>
</comment>
<evidence type="ECO:0000256" key="8">
    <source>
        <dbReference type="SAM" id="MobiDB-lite"/>
    </source>
</evidence>
<feature type="binding site" evidence="6">
    <location>
        <position position="322"/>
    </location>
    <ligand>
        <name>AMP</name>
        <dbReference type="ChEBI" id="CHEBI:456215"/>
    </ligand>
</feature>
<dbReference type="GO" id="GO:0046034">
    <property type="term" value="P:ATP metabolic process"/>
    <property type="evidence" value="ECO:0007669"/>
    <property type="project" value="UniProtKB-UniRule"/>
</dbReference>
<dbReference type="Proteomes" id="UP000245956">
    <property type="component" value="Unassembled WGS sequence"/>
</dbReference>
<feature type="binding site" evidence="6">
    <location>
        <position position="452"/>
    </location>
    <ligand>
        <name>AMP</name>
        <dbReference type="ChEBI" id="CHEBI:456215"/>
    </ligand>
</feature>
<dbReference type="InterPro" id="IPR000850">
    <property type="entry name" value="Adenylat/UMP-CMP_kin"/>
</dbReference>
<proteinExistence type="inferred from homology"/>
<evidence type="ECO:0000259" key="9">
    <source>
        <dbReference type="Pfam" id="PF05191"/>
    </source>
</evidence>
<keyword evidence="2 6" id="KW-0547">Nucleotide-binding</keyword>
<comment type="caution">
    <text evidence="11">The sequence shown here is derived from an EMBL/GenBank/DDBJ whole genome shotgun (WGS) entry which is preliminary data.</text>
</comment>
<dbReference type="AlphaFoldDB" id="A0A2U3DYD1"/>
<dbReference type="PANTHER" id="PTHR23359">
    <property type="entry name" value="NUCLEOTIDE KINASE"/>
    <property type="match status" value="1"/>
</dbReference>
<dbReference type="NCBIfam" id="NF001381">
    <property type="entry name" value="PRK00279.1-3"/>
    <property type="match status" value="1"/>
</dbReference>
<feature type="region of interest" description="Disordered" evidence="8">
    <location>
        <begin position="81"/>
        <end position="142"/>
    </location>
</feature>
<evidence type="ECO:0000256" key="4">
    <source>
        <dbReference type="ARBA" id="ARBA00022840"/>
    </source>
</evidence>
<dbReference type="PRINTS" id="PR00094">
    <property type="entry name" value="ADENYLTKNASE"/>
</dbReference>
<dbReference type="Proteomes" id="UP001287286">
    <property type="component" value="Unassembled WGS sequence"/>
</dbReference>
<dbReference type="GO" id="GO:0046033">
    <property type="term" value="P:AMP metabolic process"/>
    <property type="evidence" value="ECO:0007669"/>
    <property type="project" value="UniProtKB-UniRule"/>
</dbReference>
<keyword evidence="7" id="KW-0175">Coiled coil</keyword>
<dbReference type="Pfam" id="PF05191">
    <property type="entry name" value="ADK_lid"/>
    <property type="match status" value="1"/>
</dbReference>
<evidence type="ECO:0000256" key="5">
    <source>
        <dbReference type="ARBA" id="ARBA00023128"/>
    </source>
</evidence>
<organism evidence="11 12">
    <name type="scientific">Purpureocillium lilacinum</name>
    <name type="common">Paecilomyces lilacinus</name>
    <dbReference type="NCBI Taxonomy" id="33203"/>
    <lineage>
        <taxon>Eukaryota</taxon>
        <taxon>Fungi</taxon>
        <taxon>Dikarya</taxon>
        <taxon>Ascomycota</taxon>
        <taxon>Pezizomycotina</taxon>
        <taxon>Sordariomycetes</taxon>
        <taxon>Hypocreomycetidae</taxon>
        <taxon>Hypocreales</taxon>
        <taxon>Ophiocordycipitaceae</taxon>
        <taxon>Purpureocillium</taxon>
    </lineage>
</organism>
<dbReference type="CDD" id="cd01428">
    <property type="entry name" value="ADK"/>
    <property type="match status" value="1"/>
</dbReference>
<dbReference type="GO" id="GO:0005524">
    <property type="term" value="F:ATP binding"/>
    <property type="evidence" value="ECO:0007669"/>
    <property type="project" value="UniProtKB-KW"/>
</dbReference>
<keyword evidence="6" id="KW-0963">Cytoplasm</keyword>
<comment type="function">
    <text evidence="6">Catalyzes the reversible transfer of the terminal phosphate group between ATP and AMP. Plays an important role in cellular energy homeostasis and in adenine nucleotide metabolism. Adenylate kinase activity is critical for regulation of the phosphate utilization and the AMP de novo biosynthesis pathways.</text>
</comment>
<dbReference type="GO" id="GO:0004017">
    <property type="term" value="F:AMP kinase activity"/>
    <property type="evidence" value="ECO:0007669"/>
    <property type="project" value="UniProtKB-UniRule"/>
</dbReference>
<feature type="binding site" evidence="6">
    <location>
        <position position="419"/>
    </location>
    <ligand>
        <name>ATP</name>
        <dbReference type="ChEBI" id="CHEBI:30616"/>
    </ligand>
</feature>
<keyword evidence="13" id="KW-1185">Reference proteome</keyword>
<dbReference type="Gene3D" id="3.40.50.300">
    <property type="entry name" value="P-loop containing nucleotide triphosphate hydrolases"/>
    <property type="match status" value="1"/>
</dbReference>
<feature type="binding site" evidence="6">
    <location>
        <position position="327"/>
    </location>
    <ligand>
        <name>AMP</name>
        <dbReference type="ChEBI" id="CHEBI:456215"/>
    </ligand>
</feature>
<feature type="binding site" evidence="6">
    <location>
        <position position="463"/>
    </location>
    <ligand>
        <name>AMP</name>
        <dbReference type="ChEBI" id="CHEBI:456215"/>
    </ligand>
</feature>
<dbReference type="GO" id="GO:0006172">
    <property type="term" value="P:ADP biosynthetic process"/>
    <property type="evidence" value="ECO:0007669"/>
    <property type="project" value="UniProtKB-UniRule"/>
</dbReference>
<feature type="compositionally biased region" description="Polar residues" evidence="8">
    <location>
        <begin position="229"/>
        <end position="247"/>
    </location>
</feature>
<gene>
    <name evidence="6" type="primary">ADK1</name>
    <name evidence="11" type="ORF">PCL_03033</name>
    <name evidence="10" type="ORF">Purlil1_471</name>
</gene>
<dbReference type="InterPro" id="IPR033690">
    <property type="entry name" value="Adenylat_kinase_CS"/>
</dbReference>
<feature type="region of interest" description="NMPbind" evidence="6">
    <location>
        <begin position="321"/>
        <end position="350"/>
    </location>
</feature>
<dbReference type="InterPro" id="IPR006259">
    <property type="entry name" value="Adenyl_kin_sub"/>
</dbReference>
<dbReference type="GO" id="GO:0005829">
    <property type="term" value="C:cytosol"/>
    <property type="evidence" value="ECO:0007669"/>
    <property type="project" value="UniProtKB-SubCell"/>
</dbReference>
<comment type="subunit">
    <text evidence="6">Monomer.</text>
</comment>